<dbReference type="RefSeq" id="WP_087013802.1">
    <property type="nucleotide sequence ID" value="NZ_FUUY01000009.1"/>
</dbReference>
<proteinExistence type="inferred from homology"/>
<dbReference type="InterPro" id="IPR029068">
    <property type="entry name" value="Glyas_Bleomycin-R_OHBP_Dase"/>
</dbReference>
<organism evidence="11 12">
    <name type="scientific">Acinetobacter johnsonii</name>
    <dbReference type="NCBI Taxonomy" id="40214"/>
    <lineage>
        <taxon>Bacteria</taxon>
        <taxon>Pseudomonadati</taxon>
        <taxon>Pseudomonadota</taxon>
        <taxon>Gammaproteobacteria</taxon>
        <taxon>Moraxellales</taxon>
        <taxon>Moraxellaceae</taxon>
        <taxon>Acinetobacter</taxon>
    </lineage>
</organism>
<keyword evidence="8 9" id="KW-0408">Iron</keyword>
<evidence type="ECO:0000256" key="4">
    <source>
        <dbReference type="ARBA" id="ARBA00022737"/>
    </source>
</evidence>
<evidence type="ECO:0000256" key="6">
    <source>
        <dbReference type="ARBA" id="ARBA00022964"/>
    </source>
</evidence>
<dbReference type="GO" id="GO:0051213">
    <property type="term" value="F:dioxygenase activity"/>
    <property type="evidence" value="ECO:0007669"/>
    <property type="project" value="UniProtKB-KW"/>
</dbReference>
<evidence type="ECO:0000256" key="8">
    <source>
        <dbReference type="ARBA" id="ARBA00023004"/>
    </source>
</evidence>
<dbReference type="SUPFAM" id="SSF54593">
    <property type="entry name" value="Glyoxalase/Bleomycin resistance protein/Dihydroxybiphenyl dioxygenase"/>
    <property type="match status" value="2"/>
</dbReference>
<keyword evidence="5 9" id="KW-0058">Aromatic hydrocarbons catabolism</keyword>
<dbReference type="InterPro" id="IPR037523">
    <property type="entry name" value="VOC_core"/>
</dbReference>
<keyword evidence="6 9" id="KW-0223">Dioxygenase</keyword>
<evidence type="ECO:0000256" key="5">
    <source>
        <dbReference type="ARBA" id="ARBA00022797"/>
    </source>
</evidence>
<dbReference type="Pfam" id="PF22632">
    <property type="entry name" value="BphC_D1"/>
    <property type="match status" value="1"/>
</dbReference>
<dbReference type="CDD" id="cd07252">
    <property type="entry name" value="BphC1-RGP6_N_like"/>
    <property type="match status" value="1"/>
</dbReference>
<sequence>MSIKRLGYLGFEVVDVPKWSTFATTKLGMMEASASEMEATFRIDSRAWRLSVSKGSADDYLFAGYEVDSEQGLQEVKQRLEAFGVTVKVEGQELIAKRGVLGLISCNDPFGNRVEVYYGGTELFEQPFTSPTGVSGFQTGNQGFGHYVLNVSDVDEALAFYTKALGLQLADVIDWTICDGLSTTLYFFYCNGRHHSFAFAKLPGSKRLHHFMLQLNGMDDVGLAYDKFYEDREVVMTLGRHTNDHMISFYGATPSGFAVEYGWGAREVNRDWSVVRYDRISIWGHKFQAPA</sequence>
<dbReference type="InterPro" id="IPR017626">
    <property type="entry name" value="DiOHbiphenyl_dOase"/>
</dbReference>
<gene>
    <name evidence="11" type="primary">todE</name>
    <name evidence="11" type="ORF">ACNJC6_02632</name>
</gene>
<dbReference type="GO" id="GO:0008198">
    <property type="term" value="F:ferrous iron binding"/>
    <property type="evidence" value="ECO:0007669"/>
    <property type="project" value="InterPro"/>
</dbReference>
<evidence type="ECO:0000259" key="10">
    <source>
        <dbReference type="PROSITE" id="PS51819"/>
    </source>
</evidence>
<dbReference type="PROSITE" id="PS51819">
    <property type="entry name" value="VOC"/>
    <property type="match status" value="2"/>
</dbReference>
<dbReference type="NCBIfam" id="TIGR03213">
    <property type="entry name" value="23dbph12diox"/>
    <property type="match status" value="1"/>
</dbReference>
<dbReference type="InterPro" id="IPR004360">
    <property type="entry name" value="Glyas_Fos-R_dOase_dom"/>
</dbReference>
<keyword evidence="3" id="KW-0479">Metal-binding</keyword>
<evidence type="ECO:0000313" key="11">
    <source>
        <dbReference type="EMBL" id="SJX22979.1"/>
    </source>
</evidence>
<comment type="cofactor">
    <cofactor evidence="1 9">
        <name>Fe(2+)</name>
        <dbReference type="ChEBI" id="CHEBI:29033"/>
    </cofactor>
</comment>
<dbReference type="GO" id="GO:0042178">
    <property type="term" value="P:xenobiotic catabolic process"/>
    <property type="evidence" value="ECO:0007669"/>
    <property type="project" value="InterPro"/>
</dbReference>
<dbReference type="Gene3D" id="3.10.180.10">
    <property type="entry name" value="2,3-Dihydroxybiphenyl 1,2-Dioxygenase, domain 1"/>
    <property type="match status" value="2"/>
</dbReference>
<evidence type="ECO:0000256" key="2">
    <source>
        <dbReference type="ARBA" id="ARBA00008784"/>
    </source>
</evidence>
<evidence type="ECO:0000256" key="9">
    <source>
        <dbReference type="RuleBase" id="RU000683"/>
    </source>
</evidence>
<keyword evidence="4" id="KW-0677">Repeat</keyword>
<dbReference type="AlphaFoldDB" id="A0A1R7QFC2"/>
<keyword evidence="7 9" id="KW-0560">Oxidoreductase</keyword>
<dbReference type="EMBL" id="FUUY01000009">
    <property type="protein sequence ID" value="SJX22979.1"/>
    <property type="molecule type" value="Genomic_DNA"/>
</dbReference>
<protein>
    <submittedName>
        <fullName evidence="11">3-methylcatechol 2,3-dioxygenase</fullName>
        <ecNumber evidence="11">1.13.11.-</ecNumber>
    </submittedName>
</protein>
<accession>A0A1R7QFC2</accession>
<dbReference type="PROSITE" id="PS00082">
    <property type="entry name" value="EXTRADIOL_DIOXYGENAS"/>
    <property type="match status" value="1"/>
</dbReference>
<dbReference type="EC" id="1.13.11.-" evidence="11"/>
<evidence type="ECO:0000256" key="7">
    <source>
        <dbReference type="ARBA" id="ARBA00023002"/>
    </source>
</evidence>
<dbReference type="Proteomes" id="UP000196240">
    <property type="component" value="Unassembled WGS sequence"/>
</dbReference>
<name>A0A1R7QFC2_ACIJO</name>
<dbReference type="Pfam" id="PF00903">
    <property type="entry name" value="Glyoxalase"/>
    <property type="match status" value="1"/>
</dbReference>
<comment type="similarity">
    <text evidence="2 9">Belongs to the extradiol ring-cleavage dioxygenase family.</text>
</comment>
<reference evidence="11 12" key="1">
    <citation type="submission" date="2017-02" db="EMBL/GenBank/DDBJ databases">
        <authorList>
            <person name="Peterson S.W."/>
        </authorList>
    </citation>
    <scope>NUCLEOTIDE SEQUENCE [LARGE SCALE GENOMIC DNA]</scope>
    <source>
        <strain evidence="11">C6</strain>
    </source>
</reference>
<dbReference type="CDD" id="cd07237">
    <property type="entry name" value="BphC1-RGP6_C_like"/>
    <property type="match status" value="1"/>
</dbReference>
<dbReference type="InterPro" id="IPR000486">
    <property type="entry name" value="Xdiol_ring_cleave_dOase_1/2"/>
</dbReference>
<evidence type="ECO:0000313" key="12">
    <source>
        <dbReference type="Proteomes" id="UP000196240"/>
    </source>
</evidence>
<evidence type="ECO:0000256" key="3">
    <source>
        <dbReference type="ARBA" id="ARBA00022723"/>
    </source>
</evidence>
<feature type="domain" description="VOC" evidence="10">
    <location>
        <begin position="143"/>
        <end position="264"/>
    </location>
</feature>
<feature type="domain" description="VOC" evidence="10">
    <location>
        <begin position="5"/>
        <end position="119"/>
    </location>
</feature>
<evidence type="ECO:0000256" key="1">
    <source>
        <dbReference type="ARBA" id="ARBA00001954"/>
    </source>
</evidence>